<proteinExistence type="predicted"/>
<feature type="compositionally biased region" description="Low complexity" evidence="1">
    <location>
        <begin position="30"/>
        <end position="46"/>
    </location>
</feature>
<comment type="caution">
    <text evidence="2">The sequence shown here is derived from an EMBL/GenBank/DDBJ whole genome shotgun (WGS) entry which is preliminary data.</text>
</comment>
<evidence type="ECO:0000256" key="1">
    <source>
        <dbReference type="SAM" id="MobiDB-lite"/>
    </source>
</evidence>
<protein>
    <submittedName>
        <fullName evidence="2">Uncharacterized protein</fullName>
    </submittedName>
</protein>
<name>A0AAD1U5I4_EUPCR</name>
<dbReference type="EMBL" id="CAMPGE010003894">
    <property type="protein sequence ID" value="CAI2362740.1"/>
    <property type="molecule type" value="Genomic_DNA"/>
</dbReference>
<gene>
    <name evidence="2" type="ORF">ECRASSUSDP1_LOCUS4066</name>
</gene>
<feature type="region of interest" description="Disordered" evidence="1">
    <location>
        <begin position="27"/>
        <end position="54"/>
    </location>
</feature>
<organism evidence="2 3">
    <name type="scientific">Euplotes crassus</name>
    <dbReference type="NCBI Taxonomy" id="5936"/>
    <lineage>
        <taxon>Eukaryota</taxon>
        <taxon>Sar</taxon>
        <taxon>Alveolata</taxon>
        <taxon>Ciliophora</taxon>
        <taxon>Intramacronucleata</taxon>
        <taxon>Spirotrichea</taxon>
        <taxon>Hypotrichia</taxon>
        <taxon>Euplotida</taxon>
        <taxon>Euplotidae</taxon>
        <taxon>Moneuplotes</taxon>
    </lineage>
</organism>
<evidence type="ECO:0000313" key="3">
    <source>
        <dbReference type="Proteomes" id="UP001295684"/>
    </source>
</evidence>
<accession>A0AAD1U5I4</accession>
<reference evidence="2" key="1">
    <citation type="submission" date="2023-07" db="EMBL/GenBank/DDBJ databases">
        <authorList>
            <consortium name="AG Swart"/>
            <person name="Singh M."/>
            <person name="Singh A."/>
            <person name="Seah K."/>
            <person name="Emmerich C."/>
        </authorList>
    </citation>
    <scope>NUCLEOTIDE SEQUENCE</scope>
    <source>
        <strain evidence="2">DP1</strain>
    </source>
</reference>
<evidence type="ECO:0000313" key="2">
    <source>
        <dbReference type="EMBL" id="CAI2362740.1"/>
    </source>
</evidence>
<sequence>MRQIIRKINFSTKVISLDKMENKLSRSRSISENISFESMSSSLQDSSEPKPQKNVIIQRGTVGRLKIPISKNSDDKLFRRKKRARGLTNFIQKRNSGFRVNKLPNKNEL</sequence>
<dbReference type="Proteomes" id="UP001295684">
    <property type="component" value="Unassembled WGS sequence"/>
</dbReference>
<dbReference type="AlphaFoldDB" id="A0AAD1U5I4"/>
<keyword evidence="3" id="KW-1185">Reference proteome</keyword>